<dbReference type="Proteomes" id="UP001226084">
    <property type="component" value="Unassembled WGS sequence"/>
</dbReference>
<evidence type="ECO:0000256" key="1">
    <source>
        <dbReference type="SAM" id="MobiDB-lite"/>
    </source>
</evidence>
<sequence length="387" mass="42291">MPVPSLRSLLATPLHSGAAIPLAGTLGVVVGAGFELVFRGCTNAAGPAWSVAEIVKPALISGWMGIGCTNAMRWLDPDKPARQLQPHEKALVDYPAVRELLHEAGTSVDDLDALKSLAAQLERDFSRVAREFNAYCQTRKVPPNPLIAGVIRHFYLTHCRDRAVMLLAKRNANACYLVAAREGQGTAIATALNQAGTRAGTVLRQLHCPYLRVDLANTALRDAHAFTTDEYQGEMRVHSAPARTGHMLETLKPSALVGVTHRRQTRRHCESGDASASAATPTPAAESAGSVHHARAEVHLGPLLRAKLRGLAADSRTLRELDRIKGDLADRRPCGHPVRYQGMPYQATDIHWEGRQSPGRNTERLLYRKTPHGYVLVDIVDYHRPRT</sequence>
<comment type="caution">
    <text evidence="2">The sequence shown here is derived from an EMBL/GenBank/DDBJ whole genome shotgun (WGS) entry which is preliminary data.</text>
</comment>
<feature type="region of interest" description="Disordered" evidence="1">
    <location>
        <begin position="262"/>
        <end position="292"/>
    </location>
</feature>
<proteinExistence type="predicted"/>
<dbReference type="RefSeq" id="WP_307105536.1">
    <property type="nucleotide sequence ID" value="NZ_JAUTAS010000001.1"/>
</dbReference>
<evidence type="ECO:0000313" key="3">
    <source>
        <dbReference type="Proteomes" id="UP001226084"/>
    </source>
</evidence>
<gene>
    <name evidence="2" type="ORF">QE424_000029</name>
</gene>
<feature type="compositionally biased region" description="Low complexity" evidence="1">
    <location>
        <begin position="272"/>
        <end position="290"/>
    </location>
</feature>
<dbReference type="AlphaFoldDB" id="A0AAP5AG66"/>
<name>A0AAP5AG66_9GAMM</name>
<evidence type="ECO:0000313" key="2">
    <source>
        <dbReference type="EMBL" id="MDQ1106870.1"/>
    </source>
</evidence>
<accession>A0AAP5AG66</accession>
<dbReference type="EMBL" id="JAUTAS010000001">
    <property type="protein sequence ID" value="MDQ1106870.1"/>
    <property type="molecule type" value="Genomic_DNA"/>
</dbReference>
<reference evidence="2" key="1">
    <citation type="submission" date="2023-07" db="EMBL/GenBank/DDBJ databases">
        <title>Functional and genomic diversity of the sorghum phyllosphere microbiome.</title>
        <authorList>
            <person name="Shade A."/>
        </authorList>
    </citation>
    <scope>NUCLEOTIDE SEQUENCE</scope>
    <source>
        <strain evidence="2">SORGH_AS_0457</strain>
    </source>
</reference>
<protein>
    <submittedName>
        <fullName evidence="2">Uncharacterized protein</fullName>
    </submittedName>
</protein>
<organism evidence="2 3">
    <name type="scientific">Stenotrophomonas rhizophila</name>
    <dbReference type="NCBI Taxonomy" id="216778"/>
    <lineage>
        <taxon>Bacteria</taxon>
        <taxon>Pseudomonadati</taxon>
        <taxon>Pseudomonadota</taxon>
        <taxon>Gammaproteobacteria</taxon>
        <taxon>Lysobacterales</taxon>
        <taxon>Lysobacteraceae</taxon>
        <taxon>Stenotrophomonas</taxon>
    </lineage>
</organism>